<keyword evidence="2 7" id="KW-0813">Transport</keyword>
<evidence type="ECO:0000256" key="5">
    <source>
        <dbReference type="ARBA" id="ARBA00022989"/>
    </source>
</evidence>
<evidence type="ECO:0000256" key="4">
    <source>
        <dbReference type="ARBA" id="ARBA00022692"/>
    </source>
</evidence>
<evidence type="ECO:0000256" key="8">
    <source>
        <dbReference type="SAM" id="MobiDB-lite"/>
    </source>
</evidence>
<sequence>MNQNPEIARELPVDRRPNPTPKKKKWLDGEGRWGILLVSPYLLHFLVFVAFTSLASLYFSFTQYDMLNPPKWTGLSNYQKMLDDPLFWKALRNTIYFTVLLVPIKTALALVLAVALNQKLKGLKLYRIAHFIPVISSWTVIAYVADSIFNPRFGWANGLLMKLGLEPKNWLADEQLVIPVLVAVAVWKGVGYMMVLFLAGLQNVPGDLYEAAEIDGAGPLQKFWRVTVPLISGTTFLVLILSTISSFQNFEQIYVMTGGTVDVSSAGGPNNASLVLMLLLYREGFTFFHMGYASAIAWVLFLILFVFTFIQMRLQKKWVHYD</sequence>
<feature type="region of interest" description="Disordered" evidence="8">
    <location>
        <begin position="1"/>
        <end position="25"/>
    </location>
</feature>
<accession>A0A7T5EMP6</accession>
<dbReference type="InterPro" id="IPR000515">
    <property type="entry name" value="MetI-like"/>
</dbReference>
<reference evidence="11" key="2">
    <citation type="submission" date="2021-04" db="EMBL/GenBank/DDBJ databases">
        <title>Brevibacillus composti FJAT-54423, complete genome.</title>
        <authorList>
            <person name="Tang R."/>
        </authorList>
    </citation>
    <scope>NUCLEOTIDE SEQUENCE</scope>
    <source>
        <strain evidence="11">FJAT-54424</strain>
    </source>
</reference>
<reference evidence="10 12" key="1">
    <citation type="submission" date="2020-12" db="EMBL/GenBank/DDBJ databases">
        <title>strain FJAT-54423T represents a novel species of the genus Brevibacillus.</title>
        <authorList>
            <person name="Tang R."/>
        </authorList>
    </citation>
    <scope>NUCLEOTIDE SEQUENCE [LARGE SCALE GENOMIC DNA]</scope>
    <source>
        <strain evidence="10 12">FJAT-54423</strain>
    </source>
</reference>
<dbReference type="SUPFAM" id="SSF161098">
    <property type="entry name" value="MetI-like"/>
    <property type="match status" value="1"/>
</dbReference>
<evidence type="ECO:0000259" key="9">
    <source>
        <dbReference type="PROSITE" id="PS50928"/>
    </source>
</evidence>
<dbReference type="PANTHER" id="PTHR30193:SF37">
    <property type="entry name" value="INNER MEMBRANE ABC TRANSPORTER PERMEASE PROTEIN YCJO"/>
    <property type="match status" value="1"/>
</dbReference>
<feature type="compositionally biased region" description="Basic and acidic residues" evidence="8">
    <location>
        <begin position="7"/>
        <end position="17"/>
    </location>
</feature>
<protein>
    <submittedName>
        <fullName evidence="10">Sugar ABC transporter permease</fullName>
    </submittedName>
</protein>
<dbReference type="EMBL" id="CP066308">
    <property type="protein sequence ID" value="QQE75366.1"/>
    <property type="molecule type" value="Genomic_DNA"/>
</dbReference>
<evidence type="ECO:0000313" key="10">
    <source>
        <dbReference type="EMBL" id="QQE75366.1"/>
    </source>
</evidence>
<evidence type="ECO:0000256" key="1">
    <source>
        <dbReference type="ARBA" id="ARBA00004651"/>
    </source>
</evidence>
<feature type="transmembrane region" description="Helical" evidence="7">
    <location>
        <begin position="287"/>
        <end position="310"/>
    </location>
</feature>
<feature type="transmembrane region" description="Helical" evidence="7">
    <location>
        <begin position="95"/>
        <end position="116"/>
    </location>
</feature>
<dbReference type="AlphaFoldDB" id="A0A7T5EMP6"/>
<organism evidence="10 12">
    <name type="scientific">Brevibacillus composti</name>
    <dbReference type="NCBI Taxonomy" id="2796470"/>
    <lineage>
        <taxon>Bacteria</taxon>
        <taxon>Bacillati</taxon>
        <taxon>Bacillota</taxon>
        <taxon>Bacilli</taxon>
        <taxon>Bacillales</taxon>
        <taxon>Paenibacillaceae</taxon>
        <taxon>Brevibacillus</taxon>
    </lineage>
</organism>
<keyword evidence="6 7" id="KW-0472">Membrane</keyword>
<evidence type="ECO:0000256" key="6">
    <source>
        <dbReference type="ARBA" id="ARBA00023136"/>
    </source>
</evidence>
<name>A0A7T5EMP6_9BACL</name>
<dbReference type="Proteomes" id="UP000595847">
    <property type="component" value="Chromosome"/>
</dbReference>
<dbReference type="Proteomes" id="UP000677234">
    <property type="component" value="Chromosome"/>
</dbReference>
<feature type="transmembrane region" description="Helical" evidence="7">
    <location>
        <begin position="176"/>
        <end position="201"/>
    </location>
</feature>
<dbReference type="KEGG" id="bcop:JD108_05435"/>
<dbReference type="PANTHER" id="PTHR30193">
    <property type="entry name" value="ABC TRANSPORTER PERMEASE PROTEIN"/>
    <property type="match status" value="1"/>
</dbReference>
<dbReference type="Gene3D" id="1.10.3720.10">
    <property type="entry name" value="MetI-like"/>
    <property type="match status" value="1"/>
</dbReference>
<feature type="transmembrane region" description="Helical" evidence="7">
    <location>
        <begin position="222"/>
        <end position="244"/>
    </location>
</feature>
<evidence type="ECO:0000313" key="12">
    <source>
        <dbReference type="Proteomes" id="UP000595847"/>
    </source>
</evidence>
<dbReference type="Pfam" id="PF00528">
    <property type="entry name" value="BPD_transp_1"/>
    <property type="match status" value="1"/>
</dbReference>
<dbReference type="GO" id="GO:0005886">
    <property type="term" value="C:plasma membrane"/>
    <property type="evidence" value="ECO:0007669"/>
    <property type="project" value="UniProtKB-SubCell"/>
</dbReference>
<evidence type="ECO:0000313" key="13">
    <source>
        <dbReference type="Proteomes" id="UP000677234"/>
    </source>
</evidence>
<dbReference type="GO" id="GO:0055085">
    <property type="term" value="P:transmembrane transport"/>
    <property type="evidence" value="ECO:0007669"/>
    <property type="project" value="InterPro"/>
</dbReference>
<evidence type="ECO:0000313" key="11">
    <source>
        <dbReference type="EMBL" id="QUO42392.1"/>
    </source>
</evidence>
<keyword evidence="3" id="KW-1003">Cell membrane</keyword>
<feature type="transmembrane region" description="Helical" evidence="7">
    <location>
        <begin position="33"/>
        <end position="61"/>
    </location>
</feature>
<evidence type="ECO:0000256" key="3">
    <source>
        <dbReference type="ARBA" id="ARBA00022475"/>
    </source>
</evidence>
<dbReference type="InterPro" id="IPR051393">
    <property type="entry name" value="ABC_transporter_permease"/>
</dbReference>
<keyword evidence="4 7" id="KW-0812">Transmembrane</keyword>
<dbReference type="CDD" id="cd06261">
    <property type="entry name" value="TM_PBP2"/>
    <property type="match status" value="1"/>
</dbReference>
<gene>
    <name evidence="10" type="ORF">JD108_05435</name>
    <name evidence="11" type="ORF">KDJ56_05115</name>
</gene>
<comment type="subcellular location">
    <subcellularLocation>
        <location evidence="1 7">Cell membrane</location>
        <topology evidence="1 7">Multi-pass membrane protein</topology>
    </subcellularLocation>
</comment>
<keyword evidence="13" id="KW-1185">Reference proteome</keyword>
<dbReference type="InterPro" id="IPR035906">
    <property type="entry name" value="MetI-like_sf"/>
</dbReference>
<keyword evidence="5 7" id="KW-1133">Transmembrane helix</keyword>
<dbReference type="RefSeq" id="WP_198828895.1">
    <property type="nucleotide sequence ID" value="NZ_CP066308.1"/>
</dbReference>
<evidence type="ECO:0000256" key="2">
    <source>
        <dbReference type="ARBA" id="ARBA00022448"/>
    </source>
</evidence>
<feature type="transmembrane region" description="Helical" evidence="7">
    <location>
        <begin position="128"/>
        <end position="145"/>
    </location>
</feature>
<evidence type="ECO:0000256" key="7">
    <source>
        <dbReference type="RuleBase" id="RU363032"/>
    </source>
</evidence>
<dbReference type="PROSITE" id="PS50928">
    <property type="entry name" value="ABC_TM1"/>
    <property type="match status" value="1"/>
</dbReference>
<dbReference type="EMBL" id="CP073708">
    <property type="protein sequence ID" value="QUO42392.1"/>
    <property type="molecule type" value="Genomic_DNA"/>
</dbReference>
<proteinExistence type="inferred from homology"/>
<comment type="similarity">
    <text evidence="7">Belongs to the binding-protein-dependent transport system permease family.</text>
</comment>
<feature type="domain" description="ABC transmembrane type-1" evidence="9">
    <location>
        <begin position="91"/>
        <end position="311"/>
    </location>
</feature>